<gene>
    <name evidence="2" type="ORF">EPD60_04645</name>
</gene>
<evidence type="ECO:0000313" key="3">
    <source>
        <dbReference type="Proteomes" id="UP000295334"/>
    </source>
</evidence>
<keyword evidence="1" id="KW-0732">Signal</keyword>
<keyword evidence="3" id="KW-1185">Reference proteome</keyword>
<evidence type="ECO:0000256" key="1">
    <source>
        <dbReference type="SAM" id="SignalP"/>
    </source>
</evidence>
<organism evidence="2 3">
    <name type="scientific">Flaviaesturariibacter flavus</name>
    <dbReference type="NCBI Taxonomy" id="2502780"/>
    <lineage>
        <taxon>Bacteria</taxon>
        <taxon>Pseudomonadati</taxon>
        <taxon>Bacteroidota</taxon>
        <taxon>Chitinophagia</taxon>
        <taxon>Chitinophagales</taxon>
        <taxon>Chitinophagaceae</taxon>
        <taxon>Flaviaestuariibacter</taxon>
    </lineage>
</organism>
<accession>A0A4R1BJH2</accession>
<sequence length="125" mass="14163">MRLLLFALLLLTAFTVRDQNDQLFDKRWYFGYMRLNGQAVEPPLKTAPAKRPWMYFGKDGAYQQGMDGQVDKGIWKLNKESGRIITTVTGRNGKPDINDLRLLKVTADSLELEDPDGAVLGMLSK</sequence>
<name>A0A4R1BJH2_9BACT</name>
<protein>
    <recommendedName>
        <fullName evidence="4">Lipocalin-like domain-containing protein</fullName>
    </recommendedName>
</protein>
<dbReference type="Proteomes" id="UP000295334">
    <property type="component" value="Unassembled WGS sequence"/>
</dbReference>
<dbReference type="AlphaFoldDB" id="A0A4R1BJH2"/>
<feature type="signal peptide" evidence="1">
    <location>
        <begin position="1"/>
        <end position="18"/>
    </location>
</feature>
<dbReference type="EMBL" id="SJZI01000008">
    <property type="protein sequence ID" value="TCJ17483.1"/>
    <property type="molecule type" value="Genomic_DNA"/>
</dbReference>
<reference evidence="2 3" key="1">
    <citation type="submission" date="2019-03" db="EMBL/GenBank/DDBJ databases">
        <authorList>
            <person name="Kim M.K.M."/>
        </authorList>
    </citation>
    <scope>NUCLEOTIDE SEQUENCE [LARGE SCALE GENOMIC DNA]</scope>
    <source>
        <strain evidence="2 3">17J68-12</strain>
    </source>
</reference>
<feature type="chain" id="PRO_5020568192" description="Lipocalin-like domain-containing protein" evidence="1">
    <location>
        <begin position="19"/>
        <end position="125"/>
    </location>
</feature>
<comment type="caution">
    <text evidence="2">The sequence shown here is derived from an EMBL/GenBank/DDBJ whole genome shotgun (WGS) entry which is preliminary data.</text>
</comment>
<evidence type="ECO:0000313" key="2">
    <source>
        <dbReference type="EMBL" id="TCJ17483.1"/>
    </source>
</evidence>
<dbReference type="OrthoDB" id="9867342at2"/>
<proteinExistence type="predicted"/>
<dbReference type="RefSeq" id="WP_131447333.1">
    <property type="nucleotide sequence ID" value="NZ_SJZI01000008.1"/>
</dbReference>
<evidence type="ECO:0008006" key="4">
    <source>
        <dbReference type="Google" id="ProtNLM"/>
    </source>
</evidence>